<keyword evidence="7 9" id="KW-0811">Translocation</keyword>
<evidence type="ECO:0000256" key="6">
    <source>
        <dbReference type="ARBA" id="ARBA00022989"/>
    </source>
</evidence>
<dbReference type="GO" id="GO:0043953">
    <property type="term" value="P:protein transport by the Tat complex"/>
    <property type="evidence" value="ECO:0007669"/>
    <property type="project" value="UniProtKB-UniRule"/>
</dbReference>
<dbReference type="KEGG" id="ssg:Selsp_0830"/>
<keyword evidence="2 9" id="KW-0813">Transport</keyword>
<accession>C9LVX9</accession>
<comment type="similarity">
    <text evidence="9">Belongs to the TatA/E family.</text>
</comment>
<keyword evidence="3 9" id="KW-1003">Cell membrane</keyword>
<dbReference type="GO" id="GO:0033281">
    <property type="term" value="C:TAT protein transport complex"/>
    <property type="evidence" value="ECO:0007669"/>
    <property type="project" value="UniProtKB-UniRule"/>
</dbReference>
<protein>
    <recommendedName>
        <fullName evidence="9">Sec-independent protein translocase protein TatA</fullName>
    </recommendedName>
</protein>
<evidence type="ECO:0000256" key="1">
    <source>
        <dbReference type="ARBA" id="ARBA00004162"/>
    </source>
</evidence>
<dbReference type="Proteomes" id="UP000003505">
    <property type="component" value="Unassembled WGS sequence"/>
</dbReference>
<evidence type="ECO:0000256" key="10">
    <source>
        <dbReference type="SAM" id="MobiDB-lite"/>
    </source>
</evidence>
<evidence type="ECO:0000256" key="5">
    <source>
        <dbReference type="ARBA" id="ARBA00022927"/>
    </source>
</evidence>
<dbReference type="GO" id="GO:0008320">
    <property type="term" value="F:protein transmembrane transporter activity"/>
    <property type="evidence" value="ECO:0007669"/>
    <property type="project" value="UniProtKB-UniRule"/>
</dbReference>
<dbReference type="STRING" id="546271.Selsp_0830"/>
<evidence type="ECO:0000256" key="3">
    <source>
        <dbReference type="ARBA" id="ARBA00022475"/>
    </source>
</evidence>
<dbReference type="EMBL" id="CP002637">
    <property type="protein sequence ID" value="AEB99794.1"/>
    <property type="molecule type" value="Genomic_DNA"/>
</dbReference>
<evidence type="ECO:0000256" key="8">
    <source>
        <dbReference type="ARBA" id="ARBA00023136"/>
    </source>
</evidence>
<dbReference type="Gene3D" id="1.20.5.3310">
    <property type="match status" value="1"/>
</dbReference>
<dbReference type="OrthoDB" id="9800908at2"/>
<reference evidence="11 14" key="2">
    <citation type="submission" date="2011-04" db="EMBL/GenBank/DDBJ databases">
        <title>The complete genome of Selenomonas sputigena DSM 20758.</title>
        <authorList>
            <consortium name="US DOE Joint Genome Institute (JGI-PGF)"/>
            <person name="Lucas S."/>
            <person name="Copeland A."/>
            <person name="Lapidus A."/>
            <person name="Bruce D."/>
            <person name="Goodwin L."/>
            <person name="Pitluck S."/>
            <person name="Peters L."/>
            <person name="Kyrpides N."/>
            <person name="Mavromatis K."/>
            <person name="Ivanova N."/>
            <person name="Ovchinnikova G."/>
            <person name="Teshima H."/>
            <person name="Detter J.C."/>
            <person name="Tapia R."/>
            <person name="Han C."/>
            <person name="Land M."/>
            <person name="Hauser L."/>
            <person name="Markowitz V."/>
            <person name="Cheng J.-F."/>
            <person name="Hugenholtz P."/>
            <person name="Woyke T."/>
            <person name="Wu D."/>
            <person name="Gronow S."/>
            <person name="Wellnitz S."/>
            <person name="Schneider S."/>
            <person name="Klenk H.-P."/>
            <person name="Eisen J.A."/>
        </authorList>
    </citation>
    <scope>NUCLEOTIDE SEQUENCE [LARGE SCALE GENOMIC DNA]</scope>
    <source>
        <strain evidence="11">ATCC 35185</strain>
        <strain evidence="14">ATCC 35185 / DSM 20758 / VPI D19B-28</strain>
    </source>
</reference>
<proteinExistence type="inferred from homology"/>
<dbReference type="HOGENOM" id="CLU_086034_1_5_9"/>
<dbReference type="PANTHER" id="PTHR42982:SF1">
    <property type="entry name" value="SEC-INDEPENDENT PROTEIN TRANSLOCASE PROTEIN TATA"/>
    <property type="match status" value="1"/>
</dbReference>
<keyword evidence="4 9" id="KW-0812">Transmembrane</keyword>
<evidence type="ECO:0000313" key="13">
    <source>
        <dbReference type="Proteomes" id="UP000003505"/>
    </source>
</evidence>
<dbReference type="HAMAP" id="MF_00236">
    <property type="entry name" value="TatA_E"/>
    <property type="match status" value="1"/>
</dbReference>
<reference evidence="12 13" key="1">
    <citation type="submission" date="2009-09" db="EMBL/GenBank/DDBJ databases">
        <authorList>
            <person name="Weinstock G."/>
            <person name="Sodergren E."/>
            <person name="Clifton S."/>
            <person name="Fulton L."/>
            <person name="Fulton B."/>
            <person name="Courtney L."/>
            <person name="Fronick C."/>
            <person name="Harrison M."/>
            <person name="Strong C."/>
            <person name="Farmer C."/>
            <person name="Delahaunty K."/>
            <person name="Markovic C."/>
            <person name="Hall O."/>
            <person name="Minx P."/>
            <person name="Tomlinson C."/>
            <person name="Mitreva M."/>
            <person name="Nelson J."/>
            <person name="Hou S."/>
            <person name="Wollam A."/>
            <person name="Pepin K.H."/>
            <person name="Johnson M."/>
            <person name="Bhonagiri V."/>
            <person name="Nash W.E."/>
            <person name="Warren W."/>
            <person name="Chinwalla A."/>
            <person name="Mardis E.R."/>
            <person name="Wilson R.K."/>
        </authorList>
    </citation>
    <scope>NUCLEOTIDE SEQUENCE [LARGE SCALE GENOMIC DNA]</scope>
    <source>
        <strain evidence="12">ATCC 35185</strain>
        <strain evidence="13">ATCC 35185 / DSM 20758 / VPI D19B-28</strain>
    </source>
</reference>
<evidence type="ECO:0000313" key="11">
    <source>
        <dbReference type="EMBL" id="AEB99794.1"/>
    </source>
</evidence>
<sequence length="106" mass="11090">MFNLGFPELILILVIALVVFGPGKLPEIGRAVGKGLSEFKKATNNLMSDVNKPIESAAPPSVQQPPMQTIAEPPAGQQPLAPEPMNGAQTTAAEGDAAKKQESEGR</sequence>
<dbReference type="EMBL" id="ACKP02000038">
    <property type="protein sequence ID" value="EEX76952.1"/>
    <property type="molecule type" value="Genomic_DNA"/>
</dbReference>
<dbReference type="Pfam" id="PF02416">
    <property type="entry name" value="TatA_B_E"/>
    <property type="match status" value="1"/>
</dbReference>
<dbReference type="PANTHER" id="PTHR42982">
    <property type="entry name" value="SEC-INDEPENDENT PROTEIN TRANSLOCASE PROTEIN TATA"/>
    <property type="match status" value="1"/>
</dbReference>
<comment type="subcellular location">
    <subcellularLocation>
        <location evidence="1 9">Cell membrane</location>
        <topology evidence="1 9">Single-pass membrane protein</topology>
    </subcellularLocation>
</comment>
<keyword evidence="14" id="KW-1185">Reference proteome</keyword>
<dbReference type="NCBIfam" id="NF011430">
    <property type="entry name" value="PRK14861.1"/>
    <property type="match status" value="1"/>
</dbReference>
<feature type="compositionally biased region" description="Basic and acidic residues" evidence="10">
    <location>
        <begin position="96"/>
        <end position="106"/>
    </location>
</feature>
<evidence type="ECO:0000313" key="12">
    <source>
        <dbReference type="EMBL" id="EEX76952.1"/>
    </source>
</evidence>
<feature type="region of interest" description="Disordered" evidence="10">
    <location>
        <begin position="51"/>
        <end position="106"/>
    </location>
</feature>
<evidence type="ECO:0000313" key="14">
    <source>
        <dbReference type="Proteomes" id="UP000011124"/>
    </source>
</evidence>
<name>C9LVX9_SELS3</name>
<dbReference type="AlphaFoldDB" id="C9LVX9"/>
<keyword evidence="8 9" id="KW-0472">Membrane</keyword>
<dbReference type="Proteomes" id="UP000011124">
    <property type="component" value="Chromosome"/>
</dbReference>
<comment type="function">
    <text evidence="9">Part of the twin-arginine translocation (Tat) system that transports large folded proteins containing a characteristic twin-arginine motif in their signal peptide across membranes. TatA could form the protein-conducting channel of the Tat system.</text>
</comment>
<organism evidence="12 13">
    <name type="scientific">Selenomonas sputigena (strain ATCC 35185 / DSM 20758 / CCUG 44933 / VPI D19B-28)</name>
    <dbReference type="NCBI Taxonomy" id="546271"/>
    <lineage>
        <taxon>Bacteria</taxon>
        <taxon>Bacillati</taxon>
        <taxon>Bacillota</taxon>
        <taxon>Negativicutes</taxon>
        <taxon>Selenomonadales</taxon>
        <taxon>Selenomonadaceae</taxon>
        <taxon>Selenomonas</taxon>
    </lineage>
</organism>
<evidence type="ECO:0000256" key="4">
    <source>
        <dbReference type="ARBA" id="ARBA00022692"/>
    </source>
</evidence>
<dbReference type="InterPro" id="IPR006312">
    <property type="entry name" value="TatA/E"/>
</dbReference>
<comment type="subunit">
    <text evidence="9">Forms a complex with TatC.</text>
</comment>
<dbReference type="eggNOG" id="COG1826">
    <property type="taxonomic scope" value="Bacteria"/>
</dbReference>
<keyword evidence="6 9" id="KW-1133">Transmembrane helix</keyword>
<dbReference type="RefSeq" id="WP_006192924.1">
    <property type="nucleotide sequence ID" value="NC_015437.1"/>
</dbReference>
<dbReference type="InterPro" id="IPR003369">
    <property type="entry name" value="TatA/B/E"/>
</dbReference>
<dbReference type="PRINTS" id="PR01506">
    <property type="entry name" value="TATBPROTEIN"/>
</dbReference>
<keyword evidence="5 9" id="KW-0653">Protein transport</keyword>
<evidence type="ECO:0000256" key="7">
    <source>
        <dbReference type="ARBA" id="ARBA00023010"/>
    </source>
</evidence>
<evidence type="ECO:0000256" key="2">
    <source>
        <dbReference type="ARBA" id="ARBA00022448"/>
    </source>
</evidence>
<evidence type="ECO:0000256" key="9">
    <source>
        <dbReference type="HAMAP-Rule" id="MF_00236"/>
    </source>
</evidence>
<gene>
    <name evidence="9 12" type="primary">tatA</name>
    <name evidence="11" type="ordered locus">Selsp_0830</name>
    <name evidence="12" type="ORF">SELSPUOL_01631</name>
</gene>
<feature type="transmembrane region" description="Helical" evidence="9">
    <location>
        <begin position="6"/>
        <end position="25"/>
    </location>
</feature>
<dbReference type="NCBIfam" id="TIGR01411">
    <property type="entry name" value="tatAE"/>
    <property type="match status" value="1"/>
</dbReference>